<keyword evidence="2" id="KW-1185">Reference proteome</keyword>
<dbReference type="Proteomes" id="UP000236248">
    <property type="component" value="Chromosome NCAV"/>
</dbReference>
<gene>
    <name evidence="1" type="ORF">NCAV_1048</name>
</gene>
<sequence length="293" mass="33049">MESISPSLTGAGTIEVEAKAKAEVQATIVVKDIVYPFPYPVGIGIPYLVSEQGVLKQIRRKKVVIRHNTNGYEAVAFVGKNFALVPNELVEEMTEKAVTAYNLSMLKKSKDRYENTLRIDLLSDRLAEVQEGDIVQFGVSIRNSIDGTSCLAVDLFSYRLTCRNGATVKDTNLSFAVKHIGNPQEIVKAFHRALAEVMERFDDLLKLYRRMANTALTEEHARRLLALKLPEMYYAHTGIRVRDDKVEVREGTTLWYAFNGITYVLTHRSRASPLARSYMSHRLHRVMQAIVSA</sequence>
<dbReference type="InterPro" id="IPR026325">
    <property type="entry name" value="DUF932"/>
</dbReference>
<organism evidence="1 2">
    <name type="scientific">Candidatus Nitrosocaldus cavascurensis</name>
    <dbReference type="NCBI Taxonomy" id="2058097"/>
    <lineage>
        <taxon>Archaea</taxon>
        <taxon>Nitrososphaerota</taxon>
        <taxon>Nitrososphaeria</taxon>
        <taxon>Candidatus Nitrosocaldales</taxon>
        <taxon>Candidatus Nitrosocaldaceae</taxon>
        <taxon>Candidatus Nitrosocaldus</taxon>
    </lineage>
</organism>
<dbReference type="GeneID" id="41595083"/>
<accession>A0A2K5ARH4</accession>
<dbReference type="RefSeq" id="WP_103287066.1">
    <property type="nucleotide sequence ID" value="NZ_LT981265.1"/>
</dbReference>
<evidence type="ECO:0000313" key="1">
    <source>
        <dbReference type="EMBL" id="SPC34225.1"/>
    </source>
</evidence>
<protein>
    <recommendedName>
        <fullName evidence="3">DUF932 domain-containing protein</fullName>
    </recommendedName>
</protein>
<dbReference type="Pfam" id="PF06067">
    <property type="entry name" value="DUF932"/>
    <property type="match status" value="1"/>
</dbReference>
<dbReference type="AlphaFoldDB" id="A0A2K5ARH4"/>
<evidence type="ECO:0000313" key="2">
    <source>
        <dbReference type="Proteomes" id="UP000236248"/>
    </source>
</evidence>
<reference evidence="2" key="1">
    <citation type="submission" date="2018-01" db="EMBL/GenBank/DDBJ databases">
        <authorList>
            <person name="Kerou L M."/>
        </authorList>
    </citation>
    <scope>NUCLEOTIDE SEQUENCE [LARGE SCALE GENOMIC DNA]</scope>
    <source>
        <strain evidence="2">SCU2</strain>
    </source>
</reference>
<dbReference type="EMBL" id="LT981265">
    <property type="protein sequence ID" value="SPC34225.1"/>
    <property type="molecule type" value="Genomic_DNA"/>
</dbReference>
<name>A0A2K5ARH4_9ARCH</name>
<evidence type="ECO:0008006" key="3">
    <source>
        <dbReference type="Google" id="ProtNLM"/>
    </source>
</evidence>
<dbReference type="KEGG" id="ncv:NCAV_1048"/>
<proteinExistence type="predicted"/>